<name>A0AAE1D9Q3_9GAST</name>
<keyword evidence="4" id="KW-1185">Reference proteome</keyword>
<dbReference type="CDD" id="cd02620">
    <property type="entry name" value="Peptidase_C1A_CathepsinB"/>
    <property type="match status" value="1"/>
</dbReference>
<reference evidence="3" key="1">
    <citation type="journal article" date="2023" name="G3 (Bethesda)">
        <title>A reference genome for the long-term kleptoplast-retaining sea slug Elysia crispata morphotype clarki.</title>
        <authorList>
            <person name="Eastman K.E."/>
            <person name="Pendleton A.L."/>
            <person name="Shaikh M.A."/>
            <person name="Suttiyut T."/>
            <person name="Ogas R."/>
            <person name="Tomko P."/>
            <person name="Gavelis G."/>
            <person name="Widhalm J.R."/>
            <person name="Wisecaver J.H."/>
        </authorList>
    </citation>
    <scope>NUCLEOTIDE SEQUENCE</scope>
    <source>
        <strain evidence="3">ECLA1</strain>
    </source>
</reference>
<dbReference type="GO" id="GO:0008234">
    <property type="term" value="F:cysteine-type peptidase activity"/>
    <property type="evidence" value="ECO:0007669"/>
    <property type="project" value="InterPro"/>
</dbReference>
<organism evidence="3 4">
    <name type="scientific">Elysia crispata</name>
    <name type="common">lettuce slug</name>
    <dbReference type="NCBI Taxonomy" id="231223"/>
    <lineage>
        <taxon>Eukaryota</taxon>
        <taxon>Metazoa</taxon>
        <taxon>Spiralia</taxon>
        <taxon>Lophotrochozoa</taxon>
        <taxon>Mollusca</taxon>
        <taxon>Gastropoda</taxon>
        <taxon>Heterobranchia</taxon>
        <taxon>Euthyneura</taxon>
        <taxon>Panpulmonata</taxon>
        <taxon>Sacoglossa</taxon>
        <taxon>Placobranchoidea</taxon>
        <taxon>Plakobranchidae</taxon>
        <taxon>Elysia</taxon>
    </lineage>
</organism>
<dbReference type="Pfam" id="PF00112">
    <property type="entry name" value="Peptidase_C1"/>
    <property type="match status" value="1"/>
</dbReference>
<dbReference type="EMBL" id="JAWDGP010004803">
    <property type="protein sequence ID" value="KAK3761925.1"/>
    <property type="molecule type" value="Genomic_DNA"/>
</dbReference>
<dbReference type="InterPro" id="IPR038765">
    <property type="entry name" value="Papain-like_cys_pep_sf"/>
</dbReference>
<evidence type="ECO:0000313" key="4">
    <source>
        <dbReference type="Proteomes" id="UP001283361"/>
    </source>
</evidence>
<dbReference type="Gene3D" id="3.90.70.10">
    <property type="entry name" value="Cysteine proteinases"/>
    <property type="match status" value="1"/>
</dbReference>
<dbReference type="InterPro" id="IPR000668">
    <property type="entry name" value="Peptidase_C1A_C"/>
</dbReference>
<dbReference type="SUPFAM" id="SSF54001">
    <property type="entry name" value="Cysteine proteinases"/>
    <property type="match status" value="1"/>
</dbReference>
<comment type="caution">
    <text evidence="3">The sequence shown here is derived from an EMBL/GenBank/DDBJ whole genome shotgun (WGS) entry which is preliminary data.</text>
</comment>
<evidence type="ECO:0000259" key="2">
    <source>
        <dbReference type="SMART" id="SM00645"/>
    </source>
</evidence>
<dbReference type="PROSITE" id="PS00640">
    <property type="entry name" value="THIOL_PROTEASE_ASN"/>
    <property type="match status" value="1"/>
</dbReference>
<sequence length="350" mass="38795">MNMSFLSLSVITVAVIITAGQTYLVIGLSDRDIDSINSTPGITWKAKHNLDPGVIARWQKSLDKPLSQKFRQILLRLTGKEKRVKLRRDLPASFDARIKWRNCTSLNTVRDQSNCVSGFAVNTAATITDRLCIGGSQEKVNISGLDLLACAHSGSGCCGGYQADVWNYYVNQGVVTGGAYGSKQGCIPYSLAPCHHSVKEGRGKSYRHQDNKVLPTCKGIADTPKCVQQCREGYSKTYSADKHFGEEWYWVQGEKAIMQELVDHGPLTASMEVWEDFYSYKSGVYKYVKGEAEGSQVVKLLGYGTENGQNFWLAANSWNTDWGEKGFFKIARGTNECQIEHFAVTGKPQV</sequence>
<dbReference type="InterPro" id="IPR025661">
    <property type="entry name" value="Pept_asp_AS"/>
</dbReference>
<dbReference type="AlphaFoldDB" id="A0AAE1D9Q3"/>
<dbReference type="InterPro" id="IPR013128">
    <property type="entry name" value="Peptidase_C1A"/>
</dbReference>
<dbReference type="PANTHER" id="PTHR12411">
    <property type="entry name" value="CYSTEINE PROTEASE FAMILY C1-RELATED"/>
    <property type="match status" value="1"/>
</dbReference>
<proteinExistence type="inferred from homology"/>
<evidence type="ECO:0000313" key="3">
    <source>
        <dbReference type="EMBL" id="KAK3761925.1"/>
    </source>
</evidence>
<feature type="domain" description="Peptidase C1A papain C-terminal" evidence="2">
    <location>
        <begin position="90"/>
        <end position="347"/>
    </location>
</feature>
<dbReference type="SMART" id="SM00645">
    <property type="entry name" value="Pept_C1"/>
    <property type="match status" value="1"/>
</dbReference>
<accession>A0AAE1D9Q3</accession>
<gene>
    <name evidence="3" type="ORF">RRG08_045670</name>
</gene>
<dbReference type="GO" id="GO:0006508">
    <property type="term" value="P:proteolysis"/>
    <property type="evidence" value="ECO:0007669"/>
    <property type="project" value="InterPro"/>
</dbReference>
<dbReference type="Proteomes" id="UP001283361">
    <property type="component" value="Unassembled WGS sequence"/>
</dbReference>
<comment type="similarity">
    <text evidence="1">Belongs to the peptidase C1 family.</text>
</comment>
<evidence type="ECO:0000256" key="1">
    <source>
        <dbReference type="ARBA" id="ARBA00008455"/>
    </source>
</evidence>
<protein>
    <recommendedName>
        <fullName evidence="2">Peptidase C1A papain C-terminal domain-containing protein</fullName>
    </recommendedName>
</protein>